<protein>
    <recommendedName>
        <fullName evidence="3">Phytanoyl-CoA dioxygenase</fullName>
    </recommendedName>
</protein>
<feature type="non-terminal residue" evidence="1">
    <location>
        <position position="1"/>
    </location>
</feature>
<dbReference type="eggNOG" id="ENOG502T94H">
    <property type="taxonomic scope" value="Eukaryota"/>
</dbReference>
<dbReference type="AlphaFoldDB" id="K0SSZ2"/>
<gene>
    <name evidence="1" type="ORF">THAOC_09241</name>
</gene>
<dbReference type="Proteomes" id="UP000266841">
    <property type="component" value="Unassembled WGS sequence"/>
</dbReference>
<organism evidence="1 2">
    <name type="scientific">Thalassiosira oceanica</name>
    <name type="common">Marine diatom</name>
    <dbReference type="NCBI Taxonomy" id="159749"/>
    <lineage>
        <taxon>Eukaryota</taxon>
        <taxon>Sar</taxon>
        <taxon>Stramenopiles</taxon>
        <taxon>Ochrophyta</taxon>
        <taxon>Bacillariophyta</taxon>
        <taxon>Coscinodiscophyceae</taxon>
        <taxon>Thalassiosirophycidae</taxon>
        <taxon>Thalassiosirales</taxon>
        <taxon>Thalassiosiraceae</taxon>
        <taxon>Thalassiosira</taxon>
    </lineage>
</organism>
<dbReference type="SUPFAM" id="SSF51197">
    <property type="entry name" value="Clavaminate synthase-like"/>
    <property type="match status" value="1"/>
</dbReference>
<evidence type="ECO:0000313" key="2">
    <source>
        <dbReference type="Proteomes" id="UP000266841"/>
    </source>
</evidence>
<keyword evidence="2" id="KW-1185">Reference proteome</keyword>
<evidence type="ECO:0008006" key="3">
    <source>
        <dbReference type="Google" id="ProtNLM"/>
    </source>
</evidence>
<reference evidence="1 2" key="1">
    <citation type="journal article" date="2012" name="Genome Biol.">
        <title>Genome and low-iron response of an oceanic diatom adapted to chronic iron limitation.</title>
        <authorList>
            <person name="Lommer M."/>
            <person name="Specht M."/>
            <person name="Roy A.S."/>
            <person name="Kraemer L."/>
            <person name="Andreson R."/>
            <person name="Gutowska M.A."/>
            <person name="Wolf J."/>
            <person name="Bergner S.V."/>
            <person name="Schilhabel M.B."/>
            <person name="Klostermeier U.C."/>
            <person name="Beiko R.G."/>
            <person name="Rosenstiel P."/>
            <person name="Hippler M."/>
            <person name="Laroche J."/>
        </authorList>
    </citation>
    <scope>NUCLEOTIDE SEQUENCE [LARGE SCALE GENOMIC DNA]</scope>
    <source>
        <strain evidence="1 2">CCMP1005</strain>
    </source>
</reference>
<proteinExistence type="predicted"/>
<dbReference type="EMBL" id="AGNL01009984">
    <property type="protein sequence ID" value="EJK69493.1"/>
    <property type="molecule type" value="Genomic_DNA"/>
</dbReference>
<dbReference type="Gene3D" id="2.60.120.620">
    <property type="entry name" value="q2cbj1_9rhob like domain"/>
    <property type="match status" value="1"/>
</dbReference>
<accession>K0SSZ2</accession>
<name>K0SSZ2_THAOC</name>
<dbReference type="Pfam" id="PF05721">
    <property type="entry name" value="PhyH"/>
    <property type="match status" value="1"/>
</dbReference>
<evidence type="ECO:0000313" key="1">
    <source>
        <dbReference type="EMBL" id="EJK69493.1"/>
    </source>
</evidence>
<dbReference type="OrthoDB" id="445007at2759"/>
<dbReference type="InterPro" id="IPR008775">
    <property type="entry name" value="Phytyl_CoA_dOase-like"/>
</dbReference>
<comment type="caution">
    <text evidence="1">The sequence shown here is derived from an EMBL/GenBank/DDBJ whole genome shotgun (WGS) entry which is preliminary data.</text>
</comment>
<sequence>AAAPCRSSRRIDGNGRGERAYMNSRQNYNGKLAIDYEEYGFAGPIDVLSQTEVAQTLRDVKDELSKDDGSRFKLHLILPSVEKINAKTPGFFAAHQDCAFAGLQPSNCVLTAWIALTDPVGETETGEKGDNLLSVGQYIDDTKLKTLEKPVSLPLRAGQASLHSFDTVHSSSPNESDCVRIGLALRFMSCEVQQTKQNAQREMVTRIAGCSRTDSNMTVHASFDFEPRIPASPTDEDFAKMRQIQKEALRREEMNYFAG</sequence>